<keyword evidence="1" id="KW-0472">Membrane</keyword>
<evidence type="ECO:0000313" key="3">
    <source>
        <dbReference type="Proteomes" id="UP001217089"/>
    </source>
</evidence>
<dbReference type="Proteomes" id="UP001217089">
    <property type="component" value="Unassembled WGS sequence"/>
</dbReference>
<reference evidence="2 3" key="1">
    <citation type="submission" date="2022-12" db="EMBL/GenBank/DDBJ databases">
        <title>Chromosome-level genome of Tegillarca granosa.</title>
        <authorList>
            <person name="Kim J."/>
        </authorList>
    </citation>
    <scope>NUCLEOTIDE SEQUENCE [LARGE SCALE GENOMIC DNA]</scope>
    <source>
        <strain evidence="2">Teg-2019</strain>
        <tissue evidence="2">Adductor muscle</tissue>
    </source>
</reference>
<comment type="caution">
    <text evidence="2">The sequence shown here is derived from an EMBL/GenBank/DDBJ whole genome shotgun (WGS) entry which is preliminary data.</text>
</comment>
<keyword evidence="1" id="KW-0812">Transmembrane</keyword>
<evidence type="ECO:0000313" key="2">
    <source>
        <dbReference type="EMBL" id="KAJ8305549.1"/>
    </source>
</evidence>
<accession>A0ABQ9EKZ8</accession>
<protein>
    <recommendedName>
        <fullName evidence="4">ZP domain-containing protein</fullName>
    </recommendedName>
</protein>
<keyword evidence="3" id="KW-1185">Reference proteome</keyword>
<dbReference type="EMBL" id="JARBDR010000813">
    <property type="protein sequence ID" value="KAJ8305549.1"/>
    <property type="molecule type" value="Genomic_DNA"/>
</dbReference>
<sequence>MKTIVEVVDILHVIVGLCIILVVDILHVIVGLTCQSPTQTASYMCLRDDTDTTLLHVDFTLNPNNDTVSAVYGYNTSVGMILTDCCTNITSGLHQIRITINTTDDSQVSPEGWCGYTVSSGTYTITMQSEAVNGFVTDTDSRYSLQCSLSGSLGHTLTSSTLTVLGDVTIKNLTSANGVGTLEVYKATDLSQALPVFNLGERVVMKYTYTFTDVGVNMSIIGARIINVIVSPSDSFSPITRTLIDTFSSELVIARFKNYHELNFAVQLQYCRTVESKCFTNMCIQNKRRKRELEEAEIYIVTTKITD</sequence>
<evidence type="ECO:0008006" key="4">
    <source>
        <dbReference type="Google" id="ProtNLM"/>
    </source>
</evidence>
<keyword evidence="1" id="KW-1133">Transmembrane helix</keyword>
<name>A0ABQ9EKZ8_TEGGR</name>
<proteinExistence type="predicted"/>
<gene>
    <name evidence="2" type="ORF">KUTeg_016094</name>
</gene>
<organism evidence="2 3">
    <name type="scientific">Tegillarca granosa</name>
    <name type="common">Malaysian cockle</name>
    <name type="synonym">Anadara granosa</name>
    <dbReference type="NCBI Taxonomy" id="220873"/>
    <lineage>
        <taxon>Eukaryota</taxon>
        <taxon>Metazoa</taxon>
        <taxon>Spiralia</taxon>
        <taxon>Lophotrochozoa</taxon>
        <taxon>Mollusca</taxon>
        <taxon>Bivalvia</taxon>
        <taxon>Autobranchia</taxon>
        <taxon>Pteriomorphia</taxon>
        <taxon>Arcoida</taxon>
        <taxon>Arcoidea</taxon>
        <taxon>Arcidae</taxon>
        <taxon>Tegillarca</taxon>
    </lineage>
</organism>
<feature type="transmembrane region" description="Helical" evidence="1">
    <location>
        <begin position="7"/>
        <end position="30"/>
    </location>
</feature>
<evidence type="ECO:0000256" key="1">
    <source>
        <dbReference type="SAM" id="Phobius"/>
    </source>
</evidence>